<dbReference type="AlphaFoldDB" id="A0A9P7GBH4"/>
<feature type="compositionally biased region" description="Low complexity" evidence="3">
    <location>
        <begin position="587"/>
        <end position="601"/>
    </location>
</feature>
<dbReference type="PROSITE" id="PS00108">
    <property type="entry name" value="PROTEIN_KINASE_ST"/>
    <property type="match status" value="1"/>
</dbReference>
<evidence type="ECO:0000313" key="5">
    <source>
        <dbReference type="EMBL" id="KAG5647454.1"/>
    </source>
</evidence>
<dbReference type="PROSITE" id="PS50011">
    <property type="entry name" value="PROTEIN_KINASE_DOM"/>
    <property type="match status" value="1"/>
</dbReference>
<dbReference type="SMART" id="SM00220">
    <property type="entry name" value="S_TKc"/>
    <property type="match status" value="1"/>
</dbReference>
<feature type="compositionally biased region" description="Low complexity" evidence="3">
    <location>
        <begin position="484"/>
        <end position="498"/>
    </location>
</feature>
<sequence>MPLGRVKIACHAKSGQYAAIKIIPKVALNTRTSLNRLADETDHHQLSIEREIVVMKLLDHPNLLRLYDVWETSTELFLILEYVQGGELFEYLCEKGPLPVPEALDYFQQIIAGISYCHEFNISHRDLKPENILLDKESNIKIADFGMAVWSDNPMLRTCCGSPHYAAPEVFMGDVYCGSAADIWSCGVILFVLLAGKLPFDDEDVGALSEKVKIGAFEMPSDIDPSAQDLIRRMLTKPVDQRITMPEIMAHPFFTMIPPKIKYTSTPPLTGITKAIDGPTSIDRHLFANLRTLWNGTPEADIVEKLVKAEPTLEKSIYHLLDQYRAKHVENHRDDEAEIVRDRLERLERRKSRRAKKDLENALKDAAIRSSPSFLPPREDPPTPRRASGQPRPSIQLSDESLSRLIPVVQLEAPSSVALCTSTPPDWQSLTPVIVPQVQDEQVKAFYEQIAHNFNVLQATAIVAPNVDLLAGIMGNADTVWTRSAPSTPSTSAQITQSRHPETGVGEVHTGTRPLSVKRKARRPDSTPFGDTINKENVVVDEGGNILKRSSLKRGQGRRAGLGDRRVHIVEPTFKERTSKLVKRGRSSGSPAISDASSSPIPSAPFSLPPFSSSSPKRTWLVNIFNTHPAPLSLLSVGNVRTTRNECRRLLMAMNIRVVLENPEGLGVLKCRLEEVKEPTGVINVLKAVKFRVEFQAPEVCGEEGEEVLVMSLSLVHEKGSTETFKEVYRRLDQEWTLYDADAGTPVLGEVDMG</sequence>
<dbReference type="PANTHER" id="PTHR24346">
    <property type="entry name" value="MAP/MICROTUBULE AFFINITY-REGULATING KINASE"/>
    <property type="match status" value="1"/>
</dbReference>
<comment type="caution">
    <text evidence="5">The sequence shown here is derived from an EMBL/GenBank/DDBJ whole genome shotgun (WGS) entry which is preliminary data.</text>
</comment>
<dbReference type="FunFam" id="1.10.510.10:FF:000571">
    <property type="entry name" value="Maternal embryonic leucine zipper kinase"/>
    <property type="match status" value="1"/>
</dbReference>
<dbReference type="GO" id="GO:0005524">
    <property type="term" value="F:ATP binding"/>
    <property type="evidence" value="ECO:0007669"/>
    <property type="project" value="UniProtKB-KW"/>
</dbReference>
<dbReference type="Proteomes" id="UP000775547">
    <property type="component" value="Unassembled WGS sequence"/>
</dbReference>
<reference evidence="5" key="2">
    <citation type="submission" date="2021-10" db="EMBL/GenBank/DDBJ databases">
        <title>Phylogenomics reveals ancestral predisposition of the termite-cultivated fungus Termitomyces towards a domesticated lifestyle.</title>
        <authorList>
            <person name="Auxier B."/>
            <person name="Grum-Grzhimaylo A."/>
            <person name="Cardenas M.E."/>
            <person name="Lodge J.D."/>
            <person name="Laessoe T."/>
            <person name="Pedersen O."/>
            <person name="Smith M.E."/>
            <person name="Kuyper T.W."/>
            <person name="Franco-Molano E.A."/>
            <person name="Baroni T.J."/>
            <person name="Aanen D.K."/>
        </authorList>
    </citation>
    <scope>NUCLEOTIDE SEQUENCE</scope>
    <source>
        <strain evidence="5">AP01</strain>
        <tissue evidence="5">Mycelium</tissue>
    </source>
</reference>
<organism evidence="5 6">
    <name type="scientific">Asterophora parasitica</name>
    <dbReference type="NCBI Taxonomy" id="117018"/>
    <lineage>
        <taxon>Eukaryota</taxon>
        <taxon>Fungi</taxon>
        <taxon>Dikarya</taxon>
        <taxon>Basidiomycota</taxon>
        <taxon>Agaricomycotina</taxon>
        <taxon>Agaricomycetes</taxon>
        <taxon>Agaricomycetidae</taxon>
        <taxon>Agaricales</taxon>
        <taxon>Tricholomatineae</taxon>
        <taxon>Lyophyllaceae</taxon>
        <taxon>Asterophora</taxon>
    </lineage>
</organism>
<name>A0A9P7GBH4_9AGAR</name>
<dbReference type="OrthoDB" id="193931at2759"/>
<dbReference type="PANTHER" id="PTHR24346:SF110">
    <property type="entry name" value="NON-SPECIFIC SERINE_THREONINE PROTEIN KINASE"/>
    <property type="match status" value="1"/>
</dbReference>
<dbReference type="GO" id="GO:0004674">
    <property type="term" value="F:protein serine/threonine kinase activity"/>
    <property type="evidence" value="ECO:0007669"/>
    <property type="project" value="TreeGrafter"/>
</dbReference>
<feature type="region of interest" description="Disordered" evidence="3">
    <location>
        <begin position="484"/>
        <end position="533"/>
    </location>
</feature>
<gene>
    <name evidence="5" type="ORF">DXG03_009385</name>
</gene>
<evidence type="ECO:0000259" key="4">
    <source>
        <dbReference type="PROSITE" id="PS50011"/>
    </source>
</evidence>
<feature type="region of interest" description="Disordered" evidence="3">
    <location>
        <begin position="578"/>
        <end position="601"/>
    </location>
</feature>
<dbReference type="InterPro" id="IPR000719">
    <property type="entry name" value="Prot_kinase_dom"/>
</dbReference>
<keyword evidence="2" id="KW-0067">ATP-binding</keyword>
<proteinExistence type="predicted"/>
<evidence type="ECO:0000256" key="3">
    <source>
        <dbReference type="SAM" id="MobiDB-lite"/>
    </source>
</evidence>
<feature type="region of interest" description="Disordered" evidence="3">
    <location>
        <begin position="368"/>
        <end position="399"/>
    </location>
</feature>
<evidence type="ECO:0000256" key="1">
    <source>
        <dbReference type="ARBA" id="ARBA00022741"/>
    </source>
</evidence>
<dbReference type="GO" id="GO:0035556">
    <property type="term" value="P:intracellular signal transduction"/>
    <property type="evidence" value="ECO:0007669"/>
    <property type="project" value="TreeGrafter"/>
</dbReference>
<evidence type="ECO:0000256" key="2">
    <source>
        <dbReference type="ARBA" id="ARBA00022840"/>
    </source>
</evidence>
<accession>A0A9P7GBH4</accession>
<dbReference type="InterPro" id="IPR008271">
    <property type="entry name" value="Ser/Thr_kinase_AS"/>
</dbReference>
<dbReference type="Pfam" id="PF00069">
    <property type="entry name" value="Pkinase"/>
    <property type="match status" value="1"/>
</dbReference>
<protein>
    <recommendedName>
        <fullName evidence="4">Protein kinase domain-containing protein</fullName>
    </recommendedName>
</protein>
<dbReference type="GO" id="GO:0005737">
    <property type="term" value="C:cytoplasm"/>
    <property type="evidence" value="ECO:0007669"/>
    <property type="project" value="TreeGrafter"/>
</dbReference>
<dbReference type="InterPro" id="IPR011009">
    <property type="entry name" value="Kinase-like_dom_sf"/>
</dbReference>
<feature type="domain" description="Protein kinase" evidence="4">
    <location>
        <begin position="1"/>
        <end position="254"/>
    </location>
</feature>
<keyword evidence="6" id="KW-1185">Reference proteome</keyword>
<dbReference type="Gene3D" id="1.10.510.10">
    <property type="entry name" value="Transferase(Phosphotransferase) domain 1"/>
    <property type="match status" value="1"/>
</dbReference>
<reference evidence="5" key="1">
    <citation type="submission" date="2020-07" db="EMBL/GenBank/DDBJ databases">
        <authorList>
            <person name="Nieuwenhuis M."/>
            <person name="Van De Peppel L.J.J."/>
        </authorList>
    </citation>
    <scope>NUCLEOTIDE SEQUENCE</scope>
    <source>
        <strain evidence="5">AP01</strain>
        <tissue evidence="5">Mycelium</tissue>
    </source>
</reference>
<evidence type="ECO:0000313" key="6">
    <source>
        <dbReference type="Proteomes" id="UP000775547"/>
    </source>
</evidence>
<dbReference type="SUPFAM" id="SSF56112">
    <property type="entry name" value="Protein kinase-like (PK-like)"/>
    <property type="match status" value="1"/>
</dbReference>
<keyword evidence="1" id="KW-0547">Nucleotide-binding</keyword>
<dbReference type="EMBL" id="JABCKV010000009">
    <property type="protein sequence ID" value="KAG5647454.1"/>
    <property type="molecule type" value="Genomic_DNA"/>
</dbReference>